<sequence>MMAYSNITYTLPAQTFKRTKTSNRKTNLIFSAYPLFVDFYRLLKQKTDSVVPGVSKWDLLNVTVGLYHTYLPDIELETLRENICGSAAKTILFLRDSQDVLMEYQEKHASLCSSNHSQTSSLSSVPSQSNEEEEKRVSLLSSLFSDSESSDEEVGESESDREETEKFHNSFQSFLENAAARRQQRANSYPSQGVIGVESCLVAALTYQRSALKSKEKIFELSLLSTRRRYRCCGVGSYLLKMLKDVSLVGFYDSIVTHADSRAILFFKSCGFSDDVILNSKFRDLEEDWTNTTTMSYFPPFFAVSQTDTTDLEMEMEQWKMKSTAAHQAQAIFMNRIFQEIRTWRSQVESQKDQINSLTAKLEKAKDENDFLEKKMLLHLKKVQSPLDNSDIMPGSNEKDGFSKTMDLADSFEMRTFNSGCIEQQMEVQGTLLATLSQDHIQMIKAHVSDLVAPMVHQQLYYCGVNQSPARLEEILHTGFSMEDFHLGEYGAGLYFTASPVAARNSLQHYQVLVADVYIGRIEVVHHKQASRTCPTEGCDSLLIPGRTFSGTFPHLQKEFLIFSHLQAIPICILKYTK</sequence>
<protein>
    <submittedName>
        <fullName evidence="4">Uncharacterized protein LOC115095247 isoform X1</fullName>
    </submittedName>
</protein>
<accession>A0AAD1TEJ1</accession>
<dbReference type="InterPro" id="IPR000182">
    <property type="entry name" value="GNAT_dom"/>
</dbReference>
<evidence type="ECO:0000313" key="5">
    <source>
        <dbReference type="Proteomes" id="UP001295444"/>
    </source>
</evidence>
<reference evidence="4" key="1">
    <citation type="submission" date="2022-03" db="EMBL/GenBank/DDBJ databases">
        <authorList>
            <person name="Alioto T."/>
            <person name="Alioto T."/>
            <person name="Gomez Garrido J."/>
        </authorList>
    </citation>
    <scope>NUCLEOTIDE SEQUENCE</scope>
</reference>
<gene>
    <name evidence="4" type="ORF">PECUL_23A004536</name>
</gene>
<dbReference type="SUPFAM" id="SSF55729">
    <property type="entry name" value="Acyl-CoA N-acyltransferases (Nat)"/>
    <property type="match status" value="1"/>
</dbReference>
<evidence type="ECO:0000259" key="3">
    <source>
        <dbReference type="PROSITE" id="PS51186"/>
    </source>
</evidence>
<dbReference type="GO" id="GO:0016747">
    <property type="term" value="F:acyltransferase activity, transferring groups other than amino-acyl groups"/>
    <property type="evidence" value="ECO:0007669"/>
    <property type="project" value="InterPro"/>
</dbReference>
<organism evidence="4 5">
    <name type="scientific">Pelobates cultripes</name>
    <name type="common">Western spadefoot toad</name>
    <dbReference type="NCBI Taxonomy" id="61616"/>
    <lineage>
        <taxon>Eukaryota</taxon>
        <taxon>Metazoa</taxon>
        <taxon>Chordata</taxon>
        <taxon>Craniata</taxon>
        <taxon>Vertebrata</taxon>
        <taxon>Euteleostomi</taxon>
        <taxon>Amphibia</taxon>
        <taxon>Batrachia</taxon>
        <taxon>Anura</taxon>
        <taxon>Pelobatoidea</taxon>
        <taxon>Pelobatidae</taxon>
        <taxon>Pelobates</taxon>
    </lineage>
</organism>
<evidence type="ECO:0000313" key="4">
    <source>
        <dbReference type="EMBL" id="CAH2324581.1"/>
    </source>
</evidence>
<feature type="compositionally biased region" description="Low complexity" evidence="2">
    <location>
        <begin position="112"/>
        <end position="129"/>
    </location>
</feature>
<dbReference type="Proteomes" id="UP001295444">
    <property type="component" value="Chromosome 12"/>
</dbReference>
<feature type="region of interest" description="Disordered" evidence="2">
    <location>
        <begin position="142"/>
        <end position="163"/>
    </location>
</feature>
<evidence type="ECO:0000256" key="2">
    <source>
        <dbReference type="SAM" id="MobiDB-lite"/>
    </source>
</evidence>
<feature type="domain" description="N-acetyltransferase" evidence="3">
    <location>
        <begin position="142"/>
        <end position="300"/>
    </location>
</feature>
<feature type="coiled-coil region" evidence="1">
    <location>
        <begin position="341"/>
        <end position="382"/>
    </location>
</feature>
<dbReference type="EMBL" id="OW240923">
    <property type="protein sequence ID" value="CAH2324581.1"/>
    <property type="molecule type" value="Genomic_DNA"/>
</dbReference>
<dbReference type="PROSITE" id="PS51186">
    <property type="entry name" value="GNAT"/>
    <property type="match status" value="1"/>
</dbReference>
<dbReference type="Gene3D" id="3.40.630.30">
    <property type="match status" value="1"/>
</dbReference>
<feature type="region of interest" description="Disordered" evidence="2">
    <location>
        <begin position="112"/>
        <end position="131"/>
    </location>
</feature>
<evidence type="ECO:0000256" key="1">
    <source>
        <dbReference type="SAM" id="Coils"/>
    </source>
</evidence>
<dbReference type="Gene3D" id="3.90.228.10">
    <property type="match status" value="1"/>
</dbReference>
<name>A0AAD1TEJ1_PELCU</name>
<feature type="compositionally biased region" description="Acidic residues" evidence="2">
    <location>
        <begin position="148"/>
        <end position="162"/>
    </location>
</feature>
<dbReference type="InterPro" id="IPR016181">
    <property type="entry name" value="Acyl_CoA_acyltransferase"/>
</dbReference>
<keyword evidence="1" id="KW-0175">Coiled coil</keyword>
<proteinExistence type="predicted"/>
<dbReference type="SUPFAM" id="SSF56399">
    <property type="entry name" value="ADP-ribosylation"/>
    <property type="match status" value="1"/>
</dbReference>
<dbReference type="AlphaFoldDB" id="A0AAD1TEJ1"/>
<keyword evidence="5" id="KW-1185">Reference proteome</keyword>